<dbReference type="GO" id="GO:0015109">
    <property type="term" value="F:chromate transmembrane transporter activity"/>
    <property type="evidence" value="ECO:0007669"/>
    <property type="project" value="InterPro"/>
</dbReference>
<keyword evidence="3" id="KW-1003">Cell membrane</keyword>
<evidence type="ECO:0000313" key="11">
    <source>
        <dbReference type="Proteomes" id="UP000032811"/>
    </source>
</evidence>
<evidence type="ECO:0000313" key="8">
    <source>
        <dbReference type="EMBL" id="CEJ72320.1"/>
    </source>
</evidence>
<dbReference type="Proteomes" id="UP000049685">
    <property type="component" value="Unassembled WGS sequence"/>
</dbReference>
<proteinExistence type="inferred from homology"/>
<evidence type="ECO:0000256" key="4">
    <source>
        <dbReference type="ARBA" id="ARBA00022692"/>
    </source>
</evidence>
<dbReference type="GeneID" id="97536084"/>
<dbReference type="EMBL" id="CDNY01000025">
    <property type="protein sequence ID" value="CEO35064.1"/>
    <property type="molecule type" value="Genomic_DNA"/>
</dbReference>
<evidence type="ECO:0000313" key="10">
    <source>
        <dbReference type="EMBL" id="CEQ04999.1"/>
    </source>
</evidence>
<dbReference type="Proteomes" id="UP000032811">
    <property type="component" value="Chromosome 1"/>
</dbReference>
<keyword evidence="11" id="KW-1185">Reference proteome</keyword>
<dbReference type="Proteomes" id="UP000049127">
    <property type="component" value="Unassembled WGS sequence"/>
</dbReference>
<reference evidence="12 13" key="2">
    <citation type="submission" date="2015-01" db="EMBL/GenBank/DDBJ databases">
        <authorList>
            <person name="Aslett A.Martin."/>
            <person name="De Silva Nishadi"/>
        </authorList>
    </citation>
    <scope>NUCLEOTIDE SEQUENCE [LARGE SCALE GENOMIC DNA]</scope>
    <source>
        <strain evidence="10 12">R28058</strain>
        <strain evidence="13">UMC4404</strain>
    </source>
</reference>
<reference evidence="9" key="1">
    <citation type="submission" date="2015-01" db="EMBL/GenBank/DDBJ databases">
        <authorList>
            <person name="Aslett M.A."/>
            <person name="De Silva N."/>
        </authorList>
    </citation>
    <scope>NUCLEOTIDE SEQUENCE</scope>
    <source>
        <strain evidence="8 11">ATCC9714</strain>
        <strain evidence="9">UMC4404</strain>
    </source>
</reference>
<comment type="subcellular location">
    <subcellularLocation>
        <location evidence="1">Cell membrane</location>
        <topology evidence="1">Multi-pass membrane protein</topology>
    </subcellularLocation>
</comment>
<evidence type="ECO:0000313" key="9">
    <source>
        <dbReference type="EMBL" id="CEO35064.1"/>
    </source>
</evidence>
<keyword evidence="6 7" id="KW-0472">Membrane</keyword>
<feature type="transmembrane region" description="Helical" evidence="7">
    <location>
        <begin position="108"/>
        <end position="128"/>
    </location>
</feature>
<evidence type="ECO:0000256" key="2">
    <source>
        <dbReference type="ARBA" id="ARBA00005262"/>
    </source>
</evidence>
<name>A0A0A1SDF4_PARSO</name>
<keyword evidence="5 7" id="KW-1133">Transmembrane helix</keyword>
<dbReference type="OrthoDB" id="9788907at2"/>
<evidence type="ECO:0000256" key="3">
    <source>
        <dbReference type="ARBA" id="ARBA00022475"/>
    </source>
</evidence>
<feature type="transmembrane region" description="Helical" evidence="7">
    <location>
        <begin position="45"/>
        <end position="66"/>
    </location>
</feature>
<dbReference type="EMBL" id="LN679998">
    <property type="protein sequence ID" value="CEJ72320.1"/>
    <property type="molecule type" value="Genomic_DNA"/>
</dbReference>
<evidence type="ECO:0000256" key="7">
    <source>
        <dbReference type="SAM" id="Phobius"/>
    </source>
</evidence>
<sequence>MLKLFFTFLKIGAFTFGGGYAMVPLIEDELVNKQKLLSSEEFIDYLSIAQSYPGVLAANISILLGYRLYKIPGVLVCTLGSILPSFVIVIILSYFYFHNQNSNILSGFFKGVSPVVIALILYSFVNMFNKLPKSIKNISFLIISFFCVGVLNISPIYLIILGGVYALCQKS</sequence>
<accession>A0A0A1SDF4</accession>
<organism evidence="10 12">
    <name type="scientific">Paraclostridium sordellii</name>
    <name type="common">Clostridium sordellii</name>
    <dbReference type="NCBI Taxonomy" id="1505"/>
    <lineage>
        <taxon>Bacteria</taxon>
        <taxon>Bacillati</taxon>
        <taxon>Bacillota</taxon>
        <taxon>Clostridia</taxon>
        <taxon>Peptostreptococcales</taxon>
        <taxon>Peptostreptococcaceae</taxon>
        <taxon>Paraclostridium</taxon>
    </lineage>
</organism>
<comment type="similarity">
    <text evidence="2">Belongs to the chromate ion transporter (CHR) (TC 2.A.51) family.</text>
</comment>
<evidence type="ECO:0000256" key="1">
    <source>
        <dbReference type="ARBA" id="ARBA00004651"/>
    </source>
</evidence>
<dbReference type="RefSeq" id="WP_054629849.1">
    <property type="nucleotide sequence ID" value="NZ_BDJI01000002.1"/>
</dbReference>
<dbReference type="InterPro" id="IPR003370">
    <property type="entry name" value="Chromate_transpt"/>
</dbReference>
<evidence type="ECO:0000256" key="6">
    <source>
        <dbReference type="ARBA" id="ARBA00023136"/>
    </source>
</evidence>
<dbReference type="PANTHER" id="PTHR43663:SF2">
    <property type="entry name" value="CHROMATE TRANSPORT PROTEIN-RELATED"/>
    <property type="match status" value="1"/>
</dbReference>
<dbReference type="InterPro" id="IPR052518">
    <property type="entry name" value="CHR_Transporter"/>
</dbReference>
<feature type="transmembrane region" description="Helical" evidence="7">
    <location>
        <begin position="140"/>
        <end position="167"/>
    </location>
</feature>
<evidence type="ECO:0000313" key="13">
    <source>
        <dbReference type="Proteomes" id="UP000049685"/>
    </source>
</evidence>
<dbReference type="AlphaFoldDB" id="A0A0A1SDF4"/>
<evidence type="ECO:0000256" key="5">
    <source>
        <dbReference type="ARBA" id="ARBA00022989"/>
    </source>
</evidence>
<protein>
    <submittedName>
        <fullName evidence="10">Chromate transport protein ChrA</fullName>
    </submittedName>
</protein>
<keyword evidence="4 7" id="KW-0812">Transmembrane</keyword>
<dbReference type="KEGG" id="psor:RSJ16_01770"/>
<evidence type="ECO:0000313" key="12">
    <source>
        <dbReference type="Proteomes" id="UP000049127"/>
    </source>
</evidence>
<dbReference type="Pfam" id="PF02417">
    <property type="entry name" value="Chromate_transp"/>
    <property type="match status" value="1"/>
</dbReference>
<dbReference type="GO" id="GO:0005886">
    <property type="term" value="C:plasma membrane"/>
    <property type="evidence" value="ECO:0007669"/>
    <property type="project" value="UniProtKB-SubCell"/>
</dbReference>
<dbReference type="PANTHER" id="PTHR43663">
    <property type="entry name" value="CHROMATE TRANSPORT PROTEIN-RELATED"/>
    <property type="match status" value="1"/>
</dbReference>
<feature type="transmembrane region" description="Helical" evidence="7">
    <location>
        <begin position="73"/>
        <end position="96"/>
    </location>
</feature>
<dbReference type="EMBL" id="CEKZ01000022">
    <property type="protein sequence ID" value="CEQ04999.1"/>
    <property type="molecule type" value="Genomic_DNA"/>
</dbReference>
<gene>
    <name evidence="10" type="primary">chrA</name>
    <name evidence="8" type="ORF">ATCC9714_02081</name>
    <name evidence="10" type="ORF">R28058_27161</name>
    <name evidence="9" type="ORF">UMC4404_25151</name>
</gene>